<feature type="region of interest" description="Disordered" evidence="1">
    <location>
        <begin position="104"/>
        <end position="128"/>
    </location>
</feature>
<dbReference type="Pfam" id="PF00536">
    <property type="entry name" value="SAM_1"/>
    <property type="match status" value="1"/>
</dbReference>
<gene>
    <name evidence="3" type="ORF">IFR04_013693</name>
</gene>
<dbReference type="Gene3D" id="1.10.150.50">
    <property type="entry name" value="Transcription Factor, Ets-1"/>
    <property type="match status" value="1"/>
</dbReference>
<reference evidence="3" key="1">
    <citation type="submission" date="2021-02" db="EMBL/GenBank/DDBJ databases">
        <title>Genome sequence Cadophora malorum strain M34.</title>
        <authorList>
            <person name="Stefanovic E."/>
            <person name="Vu D."/>
            <person name="Scully C."/>
            <person name="Dijksterhuis J."/>
            <person name="Roader J."/>
            <person name="Houbraken J."/>
        </authorList>
    </citation>
    <scope>NUCLEOTIDE SEQUENCE</scope>
    <source>
        <strain evidence="3">M34</strain>
    </source>
</reference>
<dbReference type="InterPro" id="IPR001660">
    <property type="entry name" value="SAM"/>
</dbReference>
<dbReference type="SUPFAM" id="SSF47769">
    <property type="entry name" value="SAM/Pointed domain"/>
    <property type="match status" value="1"/>
</dbReference>
<comment type="caution">
    <text evidence="3">The sequence shown here is derived from an EMBL/GenBank/DDBJ whole genome shotgun (WGS) entry which is preliminary data.</text>
</comment>
<protein>
    <recommendedName>
        <fullName evidence="2">SAM domain-containing protein</fullName>
    </recommendedName>
</protein>
<dbReference type="AlphaFoldDB" id="A0A8H7T479"/>
<proteinExistence type="predicted"/>
<evidence type="ECO:0000313" key="4">
    <source>
        <dbReference type="Proteomes" id="UP000664132"/>
    </source>
</evidence>
<evidence type="ECO:0000256" key="1">
    <source>
        <dbReference type="SAM" id="MobiDB-lite"/>
    </source>
</evidence>
<dbReference type="CDD" id="cd12148">
    <property type="entry name" value="fungal_TF_MHR"/>
    <property type="match status" value="1"/>
</dbReference>
<dbReference type="InterPro" id="IPR013761">
    <property type="entry name" value="SAM/pointed_sf"/>
</dbReference>
<accession>A0A8H7T479</accession>
<dbReference type="Proteomes" id="UP000664132">
    <property type="component" value="Unassembled WGS sequence"/>
</dbReference>
<keyword evidence="4" id="KW-1185">Reference proteome</keyword>
<evidence type="ECO:0000259" key="2">
    <source>
        <dbReference type="Pfam" id="PF00536"/>
    </source>
</evidence>
<evidence type="ECO:0000313" key="3">
    <source>
        <dbReference type="EMBL" id="KAG4413154.1"/>
    </source>
</evidence>
<sequence length="371" mass="41049">MYECHPFRMTIELEVALLKLNLQSYLSTFLFAGFYDWKSLSSITETDFAALGVLRGHRRKLQRAFARSGGWPDSYPLPPTIDHFRVQDGFAEVRAVDLSSESMSSCSNTSGSPASDFKAASSPATELSNDSNSLEVLQSRIPFIQCVREIVGTGSGMANGCRSTSKADVDKDKKSLLLQGIDLKGLGSRITSGYHNTPDGIFDGSESAADSFDVLIFEVRKVFLSPPYGSAYGGTSCRQSNPSFNYSIPTLTSYLEAFLEKLNSFLYLFDESDLRKDFQYFVLTNGCLPGLGSVAELYLVLALGAKLSSPDSTKAYLDMYARTSNSLSNSKWGKNLWVMRMLTLLSACHCDDDHENYDQSCHYLSEHSVHY</sequence>
<dbReference type="EMBL" id="JAFJYH010000330">
    <property type="protein sequence ID" value="KAG4413154.1"/>
    <property type="molecule type" value="Genomic_DNA"/>
</dbReference>
<name>A0A8H7T479_9HELO</name>
<feature type="domain" description="SAM" evidence="2">
    <location>
        <begin position="19"/>
        <end position="64"/>
    </location>
</feature>
<organism evidence="3 4">
    <name type="scientific">Cadophora malorum</name>
    <dbReference type="NCBI Taxonomy" id="108018"/>
    <lineage>
        <taxon>Eukaryota</taxon>
        <taxon>Fungi</taxon>
        <taxon>Dikarya</taxon>
        <taxon>Ascomycota</taxon>
        <taxon>Pezizomycotina</taxon>
        <taxon>Leotiomycetes</taxon>
        <taxon>Helotiales</taxon>
        <taxon>Ploettnerulaceae</taxon>
        <taxon>Cadophora</taxon>
    </lineage>
</organism>